<proteinExistence type="predicted"/>
<dbReference type="Proteomes" id="UP000596049">
    <property type="component" value="Chromosome"/>
</dbReference>
<protein>
    <submittedName>
        <fullName evidence="1">Uncharacterized protein</fullName>
    </submittedName>
</protein>
<keyword evidence="2" id="KW-1185">Reference proteome</keyword>
<gene>
    <name evidence="1" type="ORF">FJQ98_18560</name>
</gene>
<evidence type="ECO:0000313" key="2">
    <source>
        <dbReference type="Proteomes" id="UP000596049"/>
    </source>
</evidence>
<evidence type="ECO:0000313" key="1">
    <source>
        <dbReference type="EMBL" id="QQP11207.1"/>
    </source>
</evidence>
<sequence length="56" mass="6425">MNSDTIKSDPIHGFSVFNPLQFEWDVQLSEKEMREWGNTKNGDKYINVAPDGTLSH</sequence>
<dbReference type="EMBL" id="CP067341">
    <property type="protein sequence ID" value="QQP11207.1"/>
    <property type="molecule type" value="Genomic_DNA"/>
</dbReference>
<reference evidence="1 2" key="1">
    <citation type="submission" date="2020-01" db="EMBL/GenBank/DDBJ databases">
        <authorList>
            <person name="Liu G."/>
            <person name="Liu B."/>
        </authorList>
    </citation>
    <scope>NUCLEOTIDE SEQUENCE [LARGE SCALE GENOMIC DNA]</scope>
    <source>
        <strain evidence="1 2">FJAT-51161</strain>
    </source>
</reference>
<dbReference type="RefSeq" id="WP_082340467.1">
    <property type="nucleotide sequence ID" value="NZ_CP067341.1"/>
</dbReference>
<accession>A0ABX7APJ0</accession>
<organism evidence="1 2">
    <name type="scientific">Lysinibacillus agricola</name>
    <dbReference type="NCBI Taxonomy" id="2590012"/>
    <lineage>
        <taxon>Bacteria</taxon>
        <taxon>Bacillati</taxon>
        <taxon>Bacillota</taxon>
        <taxon>Bacilli</taxon>
        <taxon>Bacillales</taxon>
        <taxon>Bacillaceae</taxon>
        <taxon>Lysinibacillus</taxon>
    </lineage>
</organism>
<name>A0ABX7APJ0_9BACI</name>